<dbReference type="GeneID" id="26970486"/>
<dbReference type="AlphaFoldDB" id="A0A0A2V2T1"/>
<dbReference type="RefSeq" id="XP_015703282.1">
    <property type="nucleotide sequence ID" value="XM_015847150.1"/>
</dbReference>
<reference evidence="1 2" key="1">
    <citation type="journal article" date="2011" name="PLoS Genet.">
        <title>Comparative genomic analysis of human fungal pathogens causing paracoccidioidomycosis.</title>
        <authorList>
            <person name="Desjardins C.A."/>
            <person name="Champion M.D."/>
            <person name="Holder J.W."/>
            <person name="Muszewska A."/>
            <person name="Goldberg J."/>
            <person name="Bailao A.M."/>
            <person name="Brigido M.M."/>
            <person name="Ferreira M.E."/>
            <person name="Garcia A.M."/>
            <person name="Grynberg M."/>
            <person name="Gujja S."/>
            <person name="Heiman D.I."/>
            <person name="Henn M.R."/>
            <person name="Kodira C.D."/>
            <person name="Leon-Narvaez H."/>
            <person name="Longo L.V."/>
            <person name="Ma L.J."/>
            <person name="Malavazi I."/>
            <person name="Matsuo A.L."/>
            <person name="Morais F.V."/>
            <person name="Pereira M."/>
            <person name="Rodriguez-Brito S."/>
            <person name="Sakthikumar S."/>
            <person name="Salem-Izacc S.M."/>
            <person name="Sykes S.M."/>
            <person name="Teixeira M.M."/>
            <person name="Vallejo M.C."/>
            <person name="Walter M.E."/>
            <person name="Yandava C."/>
            <person name="Young S."/>
            <person name="Zeng Q."/>
            <person name="Zucker J."/>
            <person name="Felipe M.S."/>
            <person name="Goldman G.H."/>
            <person name="Haas B.J."/>
            <person name="McEwen J.G."/>
            <person name="Nino-Vega G."/>
            <person name="Puccia R."/>
            <person name="San-Blas G."/>
            <person name="Soares C.M."/>
            <person name="Birren B.W."/>
            <person name="Cuomo C.A."/>
        </authorList>
    </citation>
    <scope>NUCLEOTIDE SEQUENCE [LARGE SCALE GENOMIC DNA]</scope>
    <source>
        <strain evidence="2">ATCC MYA-826 / Pb01</strain>
    </source>
</reference>
<evidence type="ECO:0000313" key="1">
    <source>
        <dbReference type="EMBL" id="KGQ01788.1"/>
    </source>
</evidence>
<dbReference type="Gene3D" id="3.40.50.720">
    <property type="entry name" value="NAD(P)-binding Rossmann-like Domain"/>
    <property type="match status" value="1"/>
</dbReference>
<sequence length="98" mass="11513">MEDRWIRFTAVDDVGEFVERALDLKDWPDQFLMSGKNTSRMELIELCEKVRGKLLKIERIFLENLENKLDEVKKANNAIDVFKWSTPPCVLGRLLRMG</sequence>
<protein>
    <submittedName>
        <fullName evidence="1">Uncharacterized protein</fullName>
    </submittedName>
</protein>
<dbReference type="Proteomes" id="UP000002059">
    <property type="component" value="Partially assembled WGS sequence"/>
</dbReference>
<organism evidence="1 2">
    <name type="scientific">Paracoccidioides lutzii (strain ATCC MYA-826 / Pb01)</name>
    <name type="common">Paracoccidioides brasiliensis</name>
    <dbReference type="NCBI Taxonomy" id="502779"/>
    <lineage>
        <taxon>Eukaryota</taxon>
        <taxon>Fungi</taxon>
        <taxon>Dikarya</taxon>
        <taxon>Ascomycota</taxon>
        <taxon>Pezizomycotina</taxon>
        <taxon>Eurotiomycetes</taxon>
        <taxon>Eurotiomycetidae</taxon>
        <taxon>Onygenales</taxon>
        <taxon>Ajellomycetaceae</taxon>
        <taxon>Paracoccidioides</taxon>
    </lineage>
</organism>
<keyword evidence="2" id="KW-1185">Reference proteome</keyword>
<evidence type="ECO:0000313" key="2">
    <source>
        <dbReference type="Proteomes" id="UP000002059"/>
    </source>
</evidence>
<proteinExistence type="predicted"/>
<dbReference type="OrthoDB" id="10000533at2759"/>
<accession>A0A0A2V2T1</accession>
<dbReference type="KEGG" id="pbl:PAAG_11511"/>
<name>A0A0A2V2T1_PARBA</name>
<dbReference type="EMBL" id="KN293996">
    <property type="protein sequence ID" value="KGQ01788.1"/>
    <property type="molecule type" value="Genomic_DNA"/>
</dbReference>
<gene>
    <name evidence="1" type="ORF">PAAG_11511</name>
</gene>
<dbReference type="HOGENOM" id="CLU_2334204_0_0_1"/>
<dbReference type="OMA" id="DWPDQFL"/>
<dbReference type="VEuPathDB" id="FungiDB:PAAG_11511"/>